<evidence type="ECO:0000256" key="13">
    <source>
        <dbReference type="ARBA" id="ARBA00034808"/>
    </source>
</evidence>
<evidence type="ECO:0000256" key="11">
    <source>
        <dbReference type="ARBA" id="ARBA00023235"/>
    </source>
</evidence>
<feature type="compositionally biased region" description="Basic and acidic residues" evidence="16">
    <location>
        <begin position="1163"/>
        <end position="1176"/>
    </location>
</feature>
<dbReference type="PANTHER" id="PTHR11070">
    <property type="entry name" value="UVRD / RECB / PCRA DNA HELICASE FAMILY MEMBER"/>
    <property type="match status" value="1"/>
</dbReference>
<organism evidence="19 20">
    <name type="scientific">Actinomycetospora endophytica</name>
    <dbReference type="NCBI Taxonomy" id="2291215"/>
    <lineage>
        <taxon>Bacteria</taxon>
        <taxon>Bacillati</taxon>
        <taxon>Actinomycetota</taxon>
        <taxon>Actinomycetes</taxon>
        <taxon>Pseudonocardiales</taxon>
        <taxon>Pseudonocardiaceae</taxon>
        <taxon>Actinomycetospora</taxon>
    </lineage>
</organism>
<feature type="domain" description="UvrD-like helicase C-terminal" evidence="18">
    <location>
        <begin position="369"/>
        <end position="694"/>
    </location>
</feature>
<evidence type="ECO:0000256" key="5">
    <source>
        <dbReference type="ARBA" id="ARBA00022801"/>
    </source>
</evidence>
<keyword evidence="3 15" id="KW-0547">Nucleotide-binding</keyword>
<evidence type="ECO:0000256" key="14">
    <source>
        <dbReference type="ARBA" id="ARBA00048988"/>
    </source>
</evidence>
<keyword evidence="8 15" id="KW-0067">ATP-binding</keyword>
<sequence>MTGLLANATGLIDPTELSERLGLRRPTEEQAEVIAAPFASALVTAGAGSGKTETMAARVVWLVANGIVTPDQVLGLTFTRKAAGQLADRIRRRLRRLAGDPLLDELDPSGERRVLVRTLEPTVSTYHAYAGRLLTEHGLRLPTDPGARLLSPTASWQLAHRVVSSWTRDLDTALIPTSVTGYVLALAGELGEHLAEPDQLREHTEALARTIESAPPAKGQRPALPQALTKIVERQRFRVALLPLVEELAARKQTERCLDFADQMAAAARLADGHPEVGQAERSAFRAVLLDEYQDTGHAQRIMLRALFGGDEQTAVTAVGDPFQSIYGWRGASAANLPRFVTDFPRPDADGEWVAARRFGLLTSFRNPPEVLELANGVVEPLREPRALDGVGELRAFAGAEPGDVHVALHTDVTAERAWLADAVADRWRAAVDRGDPPPTSAVLVRRRADMTEIAAALRDRDLPVEVVGLGGLLDEPEVRDLVSALRLVVDPLAGGAAIRLLTGARWRIGGADLAALWRRARELAAPPVPETAPTAGAPDPIADALPGEHAERAGLVDALDDPGPPERYSTAGYARLRRLARELVGLRRRVTAPLVDLVADVERTLLLDVEAAARPGEVGRAHLDAFADVVADFAGGAATSGGTATPTALLAYLDAAEEAEDGLTPGEVESTAGADPALGGARVQILTVHAAKGLEWEVVAVPHVCAKTFPGPKLSGSWLTSIPSLPADLRGDRPDLPVLDVRDAGDRKELQDRLDRHEREFDERRLVEERRLFYVALTRAERTLLVSGHWWGESGEKPRGPSEFLTEIGELAGRGAAVVDAWAAAPEEGAANPLAEIEHTQAWPVDPLGARRDAVEEGAALVRAARERLAAGDDAADEDGAVGEAAVGASADGDGAVGEAAAEDDQADPDGWAADVDVLLAERAAARERHARVLLPPQLSVSQLVDLAADPAALARRLRRPVPRPPDPRARRGTEFHAWVERWFAKTELLEFDELPGAADEDPDEGDPAAADLAELQERFTASRWATRSPVAIEVPFETEVEGTLVRGRIDAVFADADGGATVVDWKTGAPPAPDAMPALSVQLAAYRLAWAALSGVPVERVRAALHYVRADRTVTPSDLLDAGGLRALVASVPVEIREPEGDDVVPHPGPPAPWSEDDADPDRTGFDDGDRDSR</sequence>
<protein>
    <recommendedName>
        <fullName evidence="13">DNA 3'-5' helicase</fullName>
        <ecNumber evidence="13">5.6.2.4</ecNumber>
    </recommendedName>
</protein>
<evidence type="ECO:0000259" key="17">
    <source>
        <dbReference type="PROSITE" id="PS51198"/>
    </source>
</evidence>
<keyword evidence="10" id="KW-0234">DNA repair</keyword>
<comment type="caution">
    <text evidence="19">The sequence shown here is derived from an EMBL/GenBank/DDBJ whole genome shotgun (WGS) entry which is preliminary data.</text>
</comment>
<keyword evidence="11" id="KW-0413">Isomerase</keyword>
<dbReference type="Pfam" id="PF00580">
    <property type="entry name" value="UvrD-helicase"/>
    <property type="match status" value="1"/>
</dbReference>
<dbReference type="Pfam" id="PF13361">
    <property type="entry name" value="UvrD_C"/>
    <property type="match status" value="2"/>
</dbReference>
<dbReference type="Gene3D" id="1.10.486.10">
    <property type="entry name" value="PCRA, domain 4"/>
    <property type="match status" value="1"/>
</dbReference>
<dbReference type="PROSITE" id="PS51198">
    <property type="entry name" value="UVRD_HELICASE_ATP_BIND"/>
    <property type="match status" value="1"/>
</dbReference>
<dbReference type="Gene3D" id="3.40.50.300">
    <property type="entry name" value="P-loop containing nucleotide triphosphate hydrolases"/>
    <property type="match status" value="3"/>
</dbReference>
<dbReference type="Proteomes" id="UP001199469">
    <property type="component" value="Unassembled WGS sequence"/>
</dbReference>
<dbReference type="InterPro" id="IPR014017">
    <property type="entry name" value="DNA_helicase_UvrD-like_C"/>
</dbReference>
<dbReference type="InterPro" id="IPR011335">
    <property type="entry name" value="Restrct_endonuc-II-like"/>
</dbReference>
<dbReference type="PROSITE" id="PS51217">
    <property type="entry name" value="UVRD_HELICASE_CTER"/>
    <property type="match status" value="1"/>
</dbReference>
<feature type="region of interest" description="Disordered" evidence="16">
    <location>
        <begin position="1139"/>
        <end position="1176"/>
    </location>
</feature>
<keyword evidence="20" id="KW-1185">Reference proteome</keyword>
<proteinExistence type="inferred from homology"/>
<feature type="domain" description="UvrD-like helicase ATP-binding" evidence="17">
    <location>
        <begin position="24"/>
        <end position="368"/>
    </location>
</feature>
<evidence type="ECO:0000256" key="3">
    <source>
        <dbReference type="ARBA" id="ARBA00022741"/>
    </source>
</evidence>
<dbReference type="InterPro" id="IPR027417">
    <property type="entry name" value="P-loop_NTPase"/>
</dbReference>
<dbReference type="SUPFAM" id="SSF52540">
    <property type="entry name" value="P-loop containing nucleoside triphosphate hydrolases"/>
    <property type="match status" value="1"/>
</dbReference>
<reference evidence="19 20" key="1">
    <citation type="submission" date="2021-11" db="EMBL/GenBank/DDBJ databases">
        <title>Draft genome sequence of Actinomycetospora sp. SF1 isolated from the rhizosphere soil.</title>
        <authorList>
            <person name="Duangmal K."/>
            <person name="Chantavorakit T."/>
        </authorList>
    </citation>
    <scope>NUCLEOTIDE SEQUENCE [LARGE SCALE GENOMIC DNA]</scope>
    <source>
        <strain evidence="19 20">TBRC 5722</strain>
    </source>
</reference>
<evidence type="ECO:0000256" key="9">
    <source>
        <dbReference type="ARBA" id="ARBA00023125"/>
    </source>
</evidence>
<comment type="catalytic activity">
    <reaction evidence="12">
        <text>Couples ATP hydrolysis with the unwinding of duplex DNA by translocating in the 3'-5' direction.</text>
        <dbReference type="EC" id="5.6.2.4"/>
    </reaction>
</comment>
<evidence type="ECO:0000313" key="19">
    <source>
        <dbReference type="EMBL" id="MCD2194409.1"/>
    </source>
</evidence>
<dbReference type="InterPro" id="IPR013986">
    <property type="entry name" value="DExx_box_DNA_helicase_dom_sf"/>
</dbReference>
<evidence type="ECO:0000259" key="18">
    <source>
        <dbReference type="PROSITE" id="PS51217"/>
    </source>
</evidence>
<keyword evidence="4" id="KW-0227">DNA damage</keyword>
<dbReference type="EC" id="5.6.2.4" evidence="13"/>
<dbReference type="InterPro" id="IPR014016">
    <property type="entry name" value="UvrD-like_ATP-bd"/>
</dbReference>
<dbReference type="InterPro" id="IPR011604">
    <property type="entry name" value="PDDEXK-like_dom_sf"/>
</dbReference>
<name>A0ABS8PBQ0_9PSEU</name>
<dbReference type="Gene3D" id="3.90.320.10">
    <property type="match status" value="1"/>
</dbReference>
<evidence type="ECO:0000256" key="4">
    <source>
        <dbReference type="ARBA" id="ARBA00022763"/>
    </source>
</evidence>
<dbReference type="Pfam" id="PF12705">
    <property type="entry name" value="PDDEXK_1"/>
    <property type="match status" value="1"/>
</dbReference>
<dbReference type="InterPro" id="IPR000212">
    <property type="entry name" value="DNA_helicase_UvrD/REP"/>
</dbReference>
<dbReference type="GO" id="GO:0004386">
    <property type="term" value="F:helicase activity"/>
    <property type="evidence" value="ECO:0007669"/>
    <property type="project" value="UniProtKB-KW"/>
</dbReference>
<keyword evidence="6 15" id="KW-0347">Helicase</keyword>
<dbReference type="SUPFAM" id="SSF52980">
    <property type="entry name" value="Restriction endonuclease-like"/>
    <property type="match status" value="1"/>
</dbReference>
<keyword evidence="9" id="KW-0238">DNA-binding</keyword>
<dbReference type="InterPro" id="IPR038726">
    <property type="entry name" value="PDDEXK_AddAB-type"/>
</dbReference>
<keyword evidence="2" id="KW-0540">Nuclease</keyword>
<dbReference type="Gene3D" id="1.10.10.160">
    <property type="match status" value="1"/>
</dbReference>
<dbReference type="PANTHER" id="PTHR11070:SF55">
    <property type="entry name" value="DNA 3'-5' HELICASE"/>
    <property type="match status" value="1"/>
</dbReference>
<keyword evidence="5 15" id="KW-0378">Hydrolase</keyword>
<dbReference type="EMBL" id="JAJNDB010000002">
    <property type="protein sequence ID" value="MCD2194409.1"/>
    <property type="molecule type" value="Genomic_DNA"/>
</dbReference>
<evidence type="ECO:0000256" key="6">
    <source>
        <dbReference type="ARBA" id="ARBA00022806"/>
    </source>
</evidence>
<comment type="similarity">
    <text evidence="1">Belongs to the helicase family. UvrD subfamily.</text>
</comment>
<feature type="binding site" evidence="15">
    <location>
        <begin position="45"/>
        <end position="52"/>
    </location>
    <ligand>
        <name>ATP</name>
        <dbReference type="ChEBI" id="CHEBI:30616"/>
    </ligand>
</feature>
<keyword evidence="7" id="KW-0269">Exonuclease</keyword>
<comment type="catalytic activity">
    <reaction evidence="14">
        <text>ATP + H2O = ADP + phosphate + H(+)</text>
        <dbReference type="Rhea" id="RHEA:13065"/>
        <dbReference type="ChEBI" id="CHEBI:15377"/>
        <dbReference type="ChEBI" id="CHEBI:15378"/>
        <dbReference type="ChEBI" id="CHEBI:30616"/>
        <dbReference type="ChEBI" id="CHEBI:43474"/>
        <dbReference type="ChEBI" id="CHEBI:456216"/>
        <dbReference type="EC" id="5.6.2.4"/>
    </reaction>
</comment>
<feature type="region of interest" description="Disordered" evidence="16">
    <location>
        <begin position="890"/>
        <end position="911"/>
    </location>
</feature>
<feature type="compositionally biased region" description="Low complexity" evidence="16">
    <location>
        <begin position="890"/>
        <end position="901"/>
    </location>
</feature>
<evidence type="ECO:0000256" key="10">
    <source>
        <dbReference type="ARBA" id="ARBA00023204"/>
    </source>
</evidence>
<evidence type="ECO:0000313" key="20">
    <source>
        <dbReference type="Proteomes" id="UP001199469"/>
    </source>
</evidence>
<evidence type="ECO:0000256" key="2">
    <source>
        <dbReference type="ARBA" id="ARBA00022722"/>
    </source>
</evidence>
<evidence type="ECO:0000256" key="16">
    <source>
        <dbReference type="SAM" id="MobiDB-lite"/>
    </source>
</evidence>
<accession>A0ABS8PBQ0</accession>
<evidence type="ECO:0000256" key="7">
    <source>
        <dbReference type="ARBA" id="ARBA00022839"/>
    </source>
</evidence>
<gene>
    <name evidence="19" type="ORF">LQ327_13605</name>
</gene>
<evidence type="ECO:0000256" key="8">
    <source>
        <dbReference type="ARBA" id="ARBA00022840"/>
    </source>
</evidence>
<evidence type="ECO:0000256" key="12">
    <source>
        <dbReference type="ARBA" id="ARBA00034617"/>
    </source>
</evidence>
<dbReference type="CDD" id="cd17932">
    <property type="entry name" value="DEXQc_UvrD"/>
    <property type="match status" value="1"/>
</dbReference>
<dbReference type="RefSeq" id="WP_230735087.1">
    <property type="nucleotide sequence ID" value="NZ_JAJNDB010000002.1"/>
</dbReference>
<evidence type="ECO:0000256" key="15">
    <source>
        <dbReference type="PROSITE-ProRule" id="PRU00560"/>
    </source>
</evidence>
<evidence type="ECO:0000256" key="1">
    <source>
        <dbReference type="ARBA" id="ARBA00009922"/>
    </source>
</evidence>